<accession>A0ABU5F2Q0</accession>
<dbReference type="SMART" id="SM01126">
    <property type="entry name" value="DDE_Tnp_IS1595"/>
    <property type="match status" value="1"/>
</dbReference>
<gene>
    <name evidence="2" type="ORF">R5W23_002747</name>
</gene>
<evidence type="ECO:0000313" key="3">
    <source>
        <dbReference type="Proteomes" id="UP001272242"/>
    </source>
</evidence>
<protein>
    <submittedName>
        <fullName evidence="2">IS1595 family transposase</fullName>
    </submittedName>
</protein>
<keyword evidence="3" id="KW-1185">Reference proteome</keyword>
<dbReference type="NCBIfam" id="NF033547">
    <property type="entry name" value="transpos_IS1595"/>
    <property type="match status" value="1"/>
</dbReference>
<dbReference type="Pfam" id="PF12762">
    <property type="entry name" value="DDE_Tnp_IS1595"/>
    <property type="match status" value="1"/>
</dbReference>
<reference evidence="3" key="1">
    <citation type="journal article" date="2023" name="Mar. Drugs">
        <title>Gemmata algarum, a Novel Planctomycete Isolated from an Algal Mat, Displays Antimicrobial Activity.</title>
        <authorList>
            <person name="Kumar G."/>
            <person name="Kallscheuer N."/>
            <person name="Kashif M."/>
            <person name="Ahamad S."/>
            <person name="Jagadeeshwari U."/>
            <person name="Pannikurungottu S."/>
            <person name="Haufschild T."/>
            <person name="Kabuu M."/>
            <person name="Sasikala C."/>
            <person name="Jogler C."/>
            <person name="Ramana C."/>
        </authorList>
    </citation>
    <scope>NUCLEOTIDE SEQUENCE [LARGE SCALE GENOMIC DNA]</scope>
    <source>
        <strain evidence="3">JC673</strain>
    </source>
</reference>
<feature type="domain" description="ISXO2-like transposase" evidence="1">
    <location>
        <begin position="48"/>
        <end position="163"/>
    </location>
</feature>
<comment type="caution">
    <text evidence="2">The sequence shown here is derived from an EMBL/GenBank/DDBJ whole genome shotgun (WGS) entry which is preliminary data.</text>
</comment>
<evidence type="ECO:0000313" key="2">
    <source>
        <dbReference type="EMBL" id="MDY3561469.1"/>
    </source>
</evidence>
<proteinExistence type="predicted"/>
<dbReference type="Proteomes" id="UP001272242">
    <property type="component" value="Unassembled WGS sequence"/>
</dbReference>
<organism evidence="2 3">
    <name type="scientific">Gemmata algarum</name>
    <dbReference type="NCBI Taxonomy" id="2975278"/>
    <lineage>
        <taxon>Bacteria</taxon>
        <taxon>Pseudomonadati</taxon>
        <taxon>Planctomycetota</taxon>
        <taxon>Planctomycetia</taxon>
        <taxon>Gemmatales</taxon>
        <taxon>Gemmataceae</taxon>
        <taxon>Gemmata</taxon>
    </lineage>
</organism>
<sequence length="220" mass="24480">MGVAPGVRIKYHGHHAAQVVRCSDPTAHAAYTRFRLALQAMTDEEKRPWLGTLELDESYFAGKRKGKPGRGAGGKVPVFGILERAGRVYTVAVPNGTKEALLAKIRATTVKGSVFYTDEFASYNDGQSHGKHVPINHQETFGVVAAHINGIEEFWSFTKRLYRPPFQPKPSPRILLITKFAIPITPSRPACVNCCRSWHGYRTQPSPDPRAKIREVECQN</sequence>
<dbReference type="EMBL" id="JAXBLV010000194">
    <property type="protein sequence ID" value="MDY3561469.1"/>
    <property type="molecule type" value="Genomic_DNA"/>
</dbReference>
<dbReference type="InterPro" id="IPR024445">
    <property type="entry name" value="Tnp_ISXO2-like"/>
</dbReference>
<dbReference type="RefSeq" id="WP_320687877.1">
    <property type="nucleotide sequence ID" value="NZ_JAXBLV010000194.1"/>
</dbReference>
<name>A0ABU5F2Q0_9BACT</name>
<evidence type="ECO:0000259" key="1">
    <source>
        <dbReference type="SMART" id="SM01126"/>
    </source>
</evidence>